<reference evidence="1 2" key="1">
    <citation type="journal article" date="2012" name="J. Bacteriol.">
        <title>Complete genome sequence of Mycoplasma haemocanis strain Illinois.</title>
        <authorList>
            <person name="do Nascimento N.C."/>
            <person name="Guimaraes A.M."/>
            <person name="Santos A.P."/>
            <person name="Sanmiguel P.J."/>
            <person name="Messick J.B."/>
        </authorList>
    </citation>
    <scope>NUCLEOTIDE SEQUENCE [LARGE SCALE GENOMIC DNA]</scope>
    <source>
        <strain evidence="1 2">Illinois</strain>
    </source>
</reference>
<dbReference type="Proteomes" id="UP000009135">
    <property type="component" value="Chromosome"/>
</dbReference>
<dbReference type="HOGENOM" id="CLU_098620_2_0_14"/>
<evidence type="ECO:0000313" key="1">
    <source>
        <dbReference type="EMBL" id="AEW45852.1"/>
    </source>
</evidence>
<dbReference type="KEGG" id="mhe:MHC_04980"/>
<keyword evidence="2" id="KW-1185">Reference proteome</keyword>
<evidence type="ECO:0000313" key="2">
    <source>
        <dbReference type="Proteomes" id="UP000009135"/>
    </source>
</evidence>
<dbReference type="AlphaFoldDB" id="H6N880"/>
<gene>
    <name evidence="1" type="ordered locus">MHC_04980</name>
</gene>
<proteinExistence type="predicted"/>
<sequence length="216" mass="24413">MSSSFLTKSVLATGAVGGVTGGAYLAKPHIFPEKEKIEARLKKDKWESLNFEGQDEKWKEIYNVYKEKELTDPSRFDQKIAKGEDESTGLSKLKNNCREALTKDFRESLYRTVTKWCVVPVGAADRLVALGGYQKINVNDNDTTTDKDAWTSKESSFKTNLTSNNTYLGVSLPDNTNTSEDNIKLLKQGCKKHMEKKNYEIDFEGSMNKVQKWCGK</sequence>
<dbReference type="OrthoDB" id="9827941at2"/>
<dbReference type="STRING" id="1111676.MHC_04980"/>
<organism evidence="1 2">
    <name type="scientific">Mycoplasma haemocanis (strain Illinois)</name>
    <dbReference type="NCBI Taxonomy" id="1111676"/>
    <lineage>
        <taxon>Bacteria</taxon>
        <taxon>Bacillati</taxon>
        <taxon>Mycoplasmatota</taxon>
        <taxon>Mollicutes</taxon>
        <taxon>Mycoplasmataceae</taxon>
        <taxon>Mycoplasma</taxon>
    </lineage>
</organism>
<dbReference type="EMBL" id="CP003199">
    <property type="protein sequence ID" value="AEW45852.1"/>
    <property type="molecule type" value="Genomic_DNA"/>
</dbReference>
<name>H6N880_MYCHN</name>
<accession>H6N880</accession>
<protein>
    <submittedName>
        <fullName evidence="1">Uncharacterized protein</fullName>
    </submittedName>
</protein>